<dbReference type="EMBL" id="BGPR01003008">
    <property type="protein sequence ID" value="GBM82407.1"/>
    <property type="molecule type" value="Genomic_DNA"/>
</dbReference>
<name>A0A4Y2IX71_ARAVE</name>
<proteinExistence type="predicted"/>
<dbReference type="InterPro" id="IPR043502">
    <property type="entry name" value="DNA/RNA_pol_sf"/>
</dbReference>
<accession>A0A4Y2IX71</accession>
<dbReference type="SUPFAM" id="SSF56672">
    <property type="entry name" value="DNA/RNA polymerases"/>
    <property type="match status" value="1"/>
</dbReference>
<gene>
    <name evidence="1" type="ORF">AVEN_84832_1</name>
</gene>
<dbReference type="InterPro" id="IPR043128">
    <property type="entry name" value="Rev_trsase/Diguanyl_cyclase"/>
</dbReference>
<dbReference type="Gene3D" id="3.30.70.270">
    <property type="match status" value="1"/>
</dbReference>
<sequence length="147" mass="17212">MQISAENTEEVELTHIRDLKVKTELKKLIENYKPHKTETTVVTMRIILKDNEPVCQSPRRLAFTEREEVNKQIEEGMIRPSSSEYASPIVLVEKKDGSSRMCVDYRKLNQKLVKDKFPLSFVEDVLDTLQEAQVYIRFTKRIFSCQC</sequence>
<protein>
    <recommendedName>
        <fullName evidence="3">Transposon Ty3-I Gag-Pol polyprotein</fullName>
    </recommendedName>
</protein>
<keyword evidence="2" id="KW-1185">Reference proteome</keyword>
<dbReference type="OrthoDB" id="8059659at2759"/>
<dbReference type="PANTHER" id="PTHR24559">
    <property type="entry name" value="TRANSPOSON TY3-I GAG-POL POLYPROTEIN"/>
    <property type="match status" value="1"/>
</dbReference>
<dbReference type="PANTHER" id="PTHR24559:SF444">
    <property type="entry name" value="REVERSE TRANSCRIPTASE DOMAIN-CONTAINING PROTEIN"/>
    <property type="match status" value="1"/>
</dbReference>
<evidence type="ECO:0000313" key="1">
    <source>
        <dbReference type="EMBL" id="GBM82407.1"/>
    </source>
</evidence>
<reference evidence="1 2" key="1">
    <citation type="journal article" date="2019" name="Sci. Rep.">
        <title>Orb-weaving spider Araneus ventricosus genome elucidates the spidroin gene catalogue.</title>
        <authorList>
            <person name="Kono N."/>
            <person name="Nakamura H."/>
            <person name="Ohtoshi R."/>
            <person name="Moran D.A.P."/>
            <person name="Shinohara A."/>
            <person name="Yoshida Y."/>
            <person name="Fujiwara M."/>
            <person name="Mori M."/>
            <person name="Tomita M."/>
            <person name="Arakawa K."/>
        </authorList>
    </citation>
    <scope>NUCLEOTIDE SEQUENCE [LARGE SCALE GENOMIC DNA]</scope>
</reference>
<dbReference type="InterPro" id="IPR053134">
    <property type="entry name" value="RNA-dir_DNA_polymerase"/>
</dbReference>
<evidence type="ECO:0008006" key="3">
    <source>
        <dbReference type="Google" id="ProtNLM"/>
    </source>
</evidence>
<dbReference type="AlphaFoldDB" id="A0A4Y2IX71"/>
<dbReference type="Proteomes" id="UP000499080">
    <property type="component" value="Unassembled WGS sequence"/>
</dbReference>
<organism evidence="1 2">
    <name type="scientific">Araneus ventricosus</name>
    <name type="common">Orbweaver spider</name>
    <name type="synonym">Epeira ventricosa</name>
    <dbReference type="NCBI Taxonomy" id="182803"/>
    <lineage>
        <taxon>Eukaryota</taxon>
        <taxon>Metazoa</taxon>
        <taxon>Ecdysozoa</taxon>
        <taxon>Arthropoda</taxon>
        <taxon>Chelicerata</taxon>
        <taxon>Arachnida</taxon>
        <taxon>Araneae</taxon>
        <taxon>Araneomorphae</taxon>
        <taxon>Entelegynae</taxon>
        <taxon>Araneoidea</taxon>
        <taxon>Araneidae</taxon>
        <taxon>Araneus</taxon>
    </lineage>
</organism>
<comment type="caution">
    <text evidence="1">The sequence shown here is derived from an EMBL/GenBank/DDBJ whole genome shotgun (WGS) entry which is preliminary data.</text>
</comment>
<evidence type="ECO:0000313" key="2">
    <source>
        <dbReference type="Proteomes" id="UP000499080"/>
    </source>
</evidence>
<dbReference type="Gene3D" id="3.10.10.10">
    <property type="entry name" value="HIV Type 1 Reverse Transcriptase, subunit A, domain 1"/>
    <property type="match status" value="1"/>
</dbReference>
<dbReference type="GO" id="GO:0071897">
    <property type="term" value="P:DNA biosynthetic process"/>
    <property type="evidence" value="ECO:0007669"/>
    <property type="project" value="UniProtKB-ARBA"/>
</dbReference>